<gene>
    <name evidence="3" type="primary">LOC132540303</name>
</gene>
<evidence type="ECO:0000313" key="2">
    <source>
        <dbReference type="Proteomes" id="UP001652624"/>
    </source>
</evidence>
<reference evidence="3" key="1">
    <citation type="submission" date="2025-08" db="UniProtKB">
        <authorList>
            <consortium name="RefSeq"/>
        </authorList>
    </citation>
    <scope>IDENTIFICATION</scope>
</reference>
<accession>A0ABM3XW83</accession>
<dbReference type="Proteomes" id="UP001652624">
    <property type="component" value="Chromosome 9"/>
</dbReference>
<feature type="compositionally biased region" description="Pro residues" evidence="1">
    <location>
        <begin position="142"/>
        <end position="156"/>
    </location>
</feature>
<dbReference type="RefSeq" id="XP_060053079.1">
    <property type="nucleotide sequence ID" value="XM_060197096.1"/>
</dbReference>
<dbReference type="GeneID" id="132540303"/>
<proteinExistence type="predicted"/>
<keyword evidence="2" id="KW-1185">Reference proteome</keyword>
<evidence type="ECO:0000256" key="1">
    <source>
        <dbReference type="SAM" id="MobiDB-lite"/>
    </source>
</evidence>
<protein>
    <submittedName>
        <fullName evidence="3">Collagen alpha-1(I) chain-like</fullName>
    </submittedName>
</protein>
<name>A0ABM3XW83_ERIEU</name>
<evidence type="ECO:0000313" key="3">
    <source>
        <dbReference type="RefSeq" id="XP_060053079.1"/>
    </source>
</evidence>
<feature type="compositionally biased region" description="Pro residues" evidence="1">
    <location>
        <begin position="35"/>
        <end position="46"/>
    </location>
</feature>
<sequence length="265" mass="27451">MAARESGGPGPRGEAARPEGRAGSEAPRVRRRLGAPPPPPPLPPHTPGSSLKRWENSSPGGDGEQAEASWSGPTESASRPRAGWRRGGRAIRCQPRRLRGRGSPPGSAGAPGRTAAPKFGASETESATDLRALPEASASAAPPHPQTSPRAPPSPTSPGRRRPHSASEWPASAERKAPPPSPSPPPPPPAAPRALLGQRKVILCAGAASPDGGDWFPLAASRGETAAREVTRRRLDSGRPADLWAAAPDPSGLPTWILRARSLQI</sequence>
<feature type="region of interest" description="Disordered" evidence="1">
    <location>
        <begin position="1"/>
        <end position="197"/>
    </location>
</feature>
<organism evidence="2 3">
    <name type="scientific">Erinaceus europaeus</name>
    <name type="common">Western European hedgehog</name>
    <dbReference type="NCBI Taxonomy" id="9365"/>
    <lineage>
        <taxon>Eukaryota</taxon>
        <taxon>Metazoa</taxon>
        <taxon>Chordata</taxon>
        <taxon>Craniata</taxon>
        <taxon>Vertebrata</taxon>
        <taxon>Euteleostomi</taxon>
        <taxon>Mammalia</taxon>
        <taxon>Eutheria</taxon>
        <taxon>Laurasiatheria</taxon>
        <taxon>Eulipotyphla</taxon>
        <taxon>Erinaceidae</taxon>
        <taxon>Erinaceinae</taxon>
        <taxon>Erinaceus</taxon>
    </lineage>
</organism>
<feature type="compositionally biased region" description="Low complexity" evidence="1">
    <location>
        <begin position="101"/>
        <end position="117"/>
    </location>
</feature>
<feature type="compositionally biased region" description="Basic residues" evidence="1">
    <location>
        <begin position="82"/>
        <end position="100"/>
    </location>
</feature>
<feature type="compositionally biased region" description="Pro residues" evidence="1">
    <location>
        <begin position="178"/>
        <end position="191"/>
    </location>
</feature>